<dbReference type="AlphaFoldDB" id="W2G6D2"/>
<dbReference type="Proteomes" id="UP000053236">
    <property type="component" value="Unassembled WGS sequence"/>
</dbReference>
<accession>W2G6D2</accession>
<sequence length="35" mass="3709">MMVARVQQVLLGICESFASLRIRSTAVAVGSRSAT</sequence>
<name>W2G6D2_PHYNI</name>
<gene>
    <name evidence="1" type="ORF">L915_15445</name>
</gene>
<dbReference type="EMBL" id="KI688169">
    <property type="protein sequence ID" value="ETK78582.1"/>
    <property type="molecule type" value="Genomic_DNA"/>
</dbReference>
<reference evidence="1" key="1">
    <citation type="submission" date="2013-11" db="EMBL/GenBank/DDBJ databases">
        <title>The Genome Sequence of Phytophthora parasitica CJ02B3.</title>
        <authorList>
            <consortium name="The Broad Institute Genomics Platform"/>
            <person name="Russ C."/>
            <person name="Tyler B."/>
            <person name="Panabieres F."/>
            <person name="Shan W."/>
            <person name="Tripathy S."/>
            <person name="Grunwald N."/>
            <person name="Machado M."/>
            <person name="Johnson C.S."/>
            <person name="Arredondo F."/>
            <person name="Hong C."/>
            <person name="Coffey M."/>
            <person name="Young S.K."/>
            <person name="Zeng Q."/>
            <person name="Gargeya S."/>
            <person name="Fitzgerald M."/>
            <person name="Abouelleil A."/>
            <person name="Alvarado L."/>
            <person name="Chapman S.B."/>
            <person name="Gainer-Dewar J."/>
            <person name="Goldberg J."/>
            <person name="Griggs A."/>
            <person name="Gujja S."/>
            <person name="Hansen M."/>
            <person name="Howarth C."/>
            <person name="Imamovic A."/>
            <person name="Ireland A."/>
            <person name="Larimer J."/>
            <person name="McCowan C."/>
            <person name="Murphy C."/>
            <person name="Pearson M."/>
            <person name="Poon T.W."/>
            <person name="Priest M."/>
            <person name="Roberts A."/>
            <person name="Saif S."/>
            <person name="Shea T."/>
            <person name="Sykes S."/>
            <person name="Wortman J."/>
            <person name="Nusbaum C."/>
            <person name="Birren B."/>
        </authorList>
    </citation>
    <scope>NUCLEOTIDE SEQUENCE [LARGE SCALE GENOMIC DNA]</scope>
    <source>
        <strain evidence="1">CJ02B3</strain>
    </source>
</reference>
<proteinExistence type="predicted"/>
<organism evidence="1">
    <name type="scientific">Phytophthora nicotianae</name>
    <name type="common">Potato buckeye rot agent</name>
    <name type="synonym">Phytophthora parasitica</name>
    <dbReference type="NCBI Taxonomy" id="4792"/>
    <lineage>
        <taxon>Eukaryota</taxon>
        <taxon>Sar</taxon>
        <taxon>Stramenopiles</taxon>
        <taxon>Oomycota</taxon>
        <taxon>Peronosporomycetes</taxon>
        <taxon>Peronosporales</taxon>
        <taxon>Peronosporaceae</taxon>
        <taxon>Phytophthora</taxon>
    </lineage>
</organism>
<evidence type="ECO:0000313" key="1">
    <source>
        <dbReference type="EMBL" id="ETK78582.1"/>
    </source>
</evidence>
<protein>
    <submittedName>
        <fullName evidence="1">Uncharacterized protein</fullName>
    </submittedName>
</protein>